<proteinExistence type="predicted"/>
<dbReference type="Gene3D" id="3.30.420.10">
    <property type="entry name" value="Ribonuclease H-like superfamily/Ribonuclease H"/>
    <property type="match status" value="1"/>
</dbReference>
<keyword evidence="2" id="KW-0540">Nuclease</keyword>
<dbReference type="CDD" id="cd06141">
    <property type="entry name" value="WRN_exo"/>
    <property type="match status" value="1"/>
</dbReference>
<dbReference type="Pfam" id="PF01612">
    <property type="entry name" value="DNA_pol_A_exo1"/>
    <property type="match status" value="1"/>
</dbReference>
<dbReference type="GO" id="GO:0003676">
    <property type="term" value="F:nucleic acid binding"/>
    <property type="evidence" value="ECO:0007669"/>
    <property type="project" value="InterPro"/>
</dbReference>
<protein>
    <recommendedName>
        <fullName evidence="8">3'-5' exonuclease</fullName>
    </recommendedName>
    <alternativeName>
        <fullName evidence="9">Werner Syndrome-like exonuclease</fullName>
    </alternativeName>
</protein>
<dbReference type="SMART" id="SM00474">
    <property type="entry name" value="35EXOc"/>
    <property type="match status" value="1"/>
</dbReference>
<dbReference type="EMBL" id="JALJOQ010000001">
    <property type="protein sequence ID" value="KAK9814882.1"/>
    <property type="molecule type" value="Genomic_DNA"/>
</dbReference>
<keyword evidence="4" id="KW-0378">Hydrolase</keyword>
<name>A0AAW1Q270_9CHLO</name>
<evidence type="ECO:0000256" key="2">
    <source>
        <dbReference type="ARBA" id="ARBA00022722"/>
    </source>
</evidence>
<dbReference type="InterPro" id="IPR012337">
    <property type="entry name" value="RNaseH-like_sf"/>
</dbReference>
<keyword evidence="5" id="KW-0269">Exonuclease</keyword>
<dbReference type="GO" id="GO:0005634">
    <property type="term" value="C:nucleus"/>
    <property type="evidence" value="ECO:0007669"/>
    <property type="project" value="UniProtKB-SubCell"/>
</dbReference>
<evidence type="ECO:0000256" key="8">
    <source>
        <dbReference type="ARBA" id="ARBA00040531"/>
    </source>
</evidence>
<evidence type="ECO:0000256" key="3">
    <source>
        <dbReference type="ARBA" id="ARBA00022723"/>
    </source>
</evidence>
<dbReference type="GO" id="GO:0008408">
    <property type="term" value="F:3'-5' exonuclease activity"/>
    <property type="evidence" value="ECO:0007669"/>
    <property type="project" value="InterPro"/>
</dbReference>
<gene>
    <name evidence="12" type="ORF">WJX73_001238</name>
</gene>
<evidence type="ECO:0000313" key="12">
    <source>
        <dbReference type="EMBL" id="KAK9814882.1"/>
    </source>
</evidence>
<accession>A0AAW1Q270</accession>
<feature type="compositionally biased region" description="Basic and acidic residues" evidence="10">
    <location>
        <begin position="367"/>
        <end position="377"/>
    </location>
</feature>
<dbReference type="SUPFAM" id="SSF53098">
    <property type="entry name" value="Ribonuclease H-like"/>
    <property type="match status" value="1"/>
</dbReference>
<evidence type="ECO:0000256" key="4">
    <source>
        <dbReference type="ARBA" id="ARBA00022801"/>
    </source>
</evidence>
<dbReference type="Proteomes" id="UP001465755">
    <property type="component" value="Unassembled WGS sequence"/>
</dbReference>
<dbReference type="AlphaFoldDB" id="A0AAW1Q270"/>
<dbReference type="InterPro" id="IPR036397">
    <property type="entry name" value="RNaseH_sf"/>
</dbReference>
<evidence type="ECO:0000256" key="7">
    <source>
        <dbReference type="ARBA" id="ARBA00023242"/>
    </source>
</evidence>
<evidence type="ECO:0000256" key="10">
    <source>
        <dbReference type="SAM" id="MobiDB-lite"/>
    </source>
</evidence>
<reference evidence="12 13" key="1">
    <citation type="journal article" date="2024" name="Nat. Commun.">
        <title>Phylogenomics reveals the evolutionary origins of lichenization in chlorophyte algae.</title>
        <authorList>
            <person name="Puginier C."/>
            <person name="Libourel C."/>
            <person name="Otte J."/>
            <person name="Skaloud P."/>
            <person name="Haon M."/>
            <person name="Grisel S."/>
            <person name="Petersen M."/>
            <person name="Berrin J.G."/>
            <person name="Delaux P.M."/>
            <person name="Dal Grande F."/>
            <person name="Keller J."/>
        </authorList>
    </citation>
    <scope>NUCLEOTIDE SEQUENCE [LARGE SCALE GENOMIC DNA]</scope>
    <source>
        <strain evidence="12 13">SAG 2036</strain>
    </source>
</reference>
<evidence type="ECO:0000256" key="6">
    <source>
        <dbReference type="ARBA" id="ARBA00022842"/>
    </source>
</evidence>
<sequence>MTSSKRRLPQSWAAPAPETSIAEDFPTDAIHLPELTFNKGRIKYAFTAVEAEYLCQRLLASSITALGFDIEWRVTFKAGQVPCRAALLQLCYFEPGSQIYECLLLQIRHTGLTPSLRQLLERADILKAGVGINGDAMKLTRDYGIQMKGLVCLGEQADLRMKSTDRHGRSLADLAVDVLGKTLNKDPNIRLSNWETLPLSMEQQHYAATDAYASLRICQVLGTMPKIVRTPVPAPLRLSESTDPAMPDESVAAAAVLAPLQPAKLALYCTVVEEGNSLEAAAAAKKVQLCTVDSYLAEAVLAGYAYSWSHLGLSASALYAVADALQKLLASSPSPEGGTADERATASAASASPEGQQLQQAGQSESARVHSRLEVRRQHPIRSTTGACQQLSDAWRGS</sequence>
<evidence type="ECO:0000313" key="13">
    <source>
        <dbReference type="Proteomes" id="UP001465755"/>
    </source>
</evidence>
<dbReference type="InterPro" id="IPR051132">
    <property type="entry name" value="3-5_Exonuclease_domain"/>
</dbReference>
<organism evidence="12 13">
    <name type="scientific">Symbiochloris irregularis</name>
    <dbReference type="NCBI Taxonomy" id="706552"/>
    <lineage>
        <taxon>Eukaryota</taxon>
        <taxon>Viridiplantae</taxon>
        <taxon>Chlorophyta</taxon>
        <taxon>core chlorophytes</taxon>
        <taxon>Trebouxiophyceae</taxon>
        <taxon>Trebouxiales</taxon>
        <taxon>Trebouxiaceae</taxon>
        <taxon>Symbiochloris</taxon>
    </lineage>
</organism>
<dbReference type="GO" id="GO:0006139">
    <property type="term" value="P:nucleobase-containing compound metabolic process"/>
    <property type="evidence" value="ECO:0007669"/>
    <property type="project" value="InterPro"/>
</dbReference>
<feature type="region of interest" description="Disordered" evidence="10">
    <location>
        <begin position="332"/>
        <end position="398"/>
    </location>
</feature>
<keyword evidence="6" id="KW-0460">Magnesium</keyword>
<feature type="compositionally biased region" description="Polar residues" evidence="10">
    <location>
        <begin position="381"/>
        <end position="392"/>
    </location>
</feature>
<feature type="domain" description="3'-5' exonuclease" evidence="11">
    <location>
        <begin position="42"/>
        <end position="226"/>
    </location>
</feature>
<keyword evidence="7" id="KW-0539">Nucleus</keyword>
<comment type="subcellular location">
    <subcellularLocation>
        <location evidence="1">Nucleus</location>
    </subcellularLocation>
</comment>
<dbReference type="GO" id="GO:0046872">
    <property type="term" value="F:metal ion binding"/>
    <property type="evidence" value="ECO:0007669"/>
    <property type="project" value="UniProtKB-KW"/>
</dbReference>
<comment type="caution">
    <text evidence="12">The sequence shown here is derived from an EMBL/GenBank/DDBJ whole genome shotgun (WGS) entry which is preliminary data.</text>
</comment>
<evidence type="ECO:0000256" key="5">
    <source>
        <dbReference type="ARBA" id="ARBA00022839"/>
    </source>
</evidence>
<dbReference type="PANTHER" id="PTHR13620:SF109">
    <property type="entry name" value="3'-5' EXONUCLEASE"/>
    <property type="match status" value="1"/>
</dbReference>
<evidence type="ECO:0000259" key="11">
    <source>
        <dbReference type="SMART" id="SM00474"/>
    </source>
</evidence>
<dbReference type="InterPro" id="IPR002562">
    <property type="entry name" value="3'-5'_exonuclease_dom"/>
</dbReference>
<evidence type="ECO:0000256" key="1">
    <source>
        <dbReference type="ARBA" id="ARBA00004123"/>
    </source>
</evidence>
<dbReference type="PANTHER" id="PTHR13620">
    <property type="entry name" value="3-5 EXONUCLEASE"/>
    <property type="match status" value="1"/>
</dbReference>
<evidence type="ECO:0000256" key="9">
    <source>
        <dbReference type="ARBA" id="ARBA00042761"/>
    </source>
</evidence>
<keyword evidence="13" id="KW-1185">Reference proteome</keyword>
<keyword evidence="3" id="KW-0479">Metal-binding</keyword>
<feature type="compositionally biased region" description="Polar residues" evidence="10">
    <location>
        <begin position="353"/>
        <end position="366"/>
    </location>
</feature>